<sequence length="202" mass="22644">MKKIVLIHGLYLRREIMGFLAKKLSRLGYECLAVNYPTLRRPLSNSASILLPQITTFSAQQPVYFIGHSLGGLMIRHLYHQDPDLFLQSRVVTLGTPHQGSQLAQFVRRYRGQFLLGNSWQNALDGGAPSWNEAIPLLSISGSRAIGVGTLIRLFREENDGTVAVSETRLATAQQHITLPETHMSLLFSESTVNEIHRFFSV</sequence>
<dbReference type="EMBL" id="CP000513">
    <property type="protein sequence ID" value="ABQ13945.1"/>
    <property type="molecule type" value="Genomic_DNA"/>
</dbReference>
<gene>
    <name evidence="2" type="ordered locus">DNO_0150</name>
</gene>
<dbReference type="ESTHER" id="dicnv-a5ewn0">
    <property type="family name" value="6_AlphaBeta_hydrolase"/>
</dbReference>
<protein>
    <recommendedName>
        <fullName evidence="1">AB hydrolase-1 domain-containing protein</fullName>
    </recommendedName>
</protein>
<dbReference type="InterPro" id="IPR000073">
    <property type="entry name" value="AB_hydrolase_1"/>
</dbReference>
<dbReference type="OrthoDB" id="556502at2"/>
<keyword evidence="3" id="KW-1185">Reference proteome</keyword>
<dbReference type="Gene3D" id="3.40.50.1820">
    <property type="entry name" value="alpha/beta hydrolase"/>
    <property type="match status" value="1"/>
</dbReference>
<feature type="domain" description="AB hydrolase-1" evidence="1">
    <location>
        <begin position="4"/>
        <end position="111"/>
    </location>
</feature>
<dbReference type="Pfam" id="PF12697">
    <property type="entry name" value="Abhydrolase_6"/>
    <property type="match status" value="1"/>
</dbReference>
<dbReference type="PANTHER" id="PTHR37946">
    <property type="entry name" value="SLL1969 PROTEIN"/>
    <property type="match status" value="1"/>
</dbReference>
<dbReference type="KEGG" id="dno:DNO_0150"/>
<dbReference type="PANTHER" id="PTHR37946:SF1">
    <property type="entry name" value="SLL1969 PROTEIN"/>
    <property type="match status" value="1"/>
</dbReference>
<name>A5EWN0_DICNV</name>
<evidence type="ECO:0000313" key="2">
    <source>
        <dbReference type="EMBL" id="ABQ13945.1"/>
    </source>
</evidence>
<dbReference type="AlphaFoldDB" id="A5EWN0"/>
<dbReference type="STRING" id="246195.DNO_0150"/>
<dbReference type="eggNOG" id="COG1075">
    <property type="taxonomic scope" value="Bacteria"/>
</dbReference>
<dbReference type="InterPro" id="IPR029058">
    <property type="entry name" value="AB_hydrolase_fold"/>
</dbReference>
<dbReference type="HOGENOM" id="CLU_075528_2_0_6"/>
<accession>A5EWN0</accession>
<reference evidence="2 3" key="1">
    <citation type="journal article" date="2007" name="Nat. Biotechnol.">
        <title>Genome sequence and identification of candidate vaccine antigens from the animal pathogen Dichelobacter nodosus.</title>
        <authorList>
            <person name="Myers G.S."/>
            <person name="Parker D."/>
            <person name="Al-Hasani K."/>
            <person name="Kennan R.M."/>
            <person name="Seemann T."/>
            <person name="Ren Q."/>
            <person name="Badger J.H."/>
            <person name="Selengut J.D."/>
            <person name="Deboy R.T."/>
            <person name="Tettelin H."/>
            <person name="Boyce J.D."/>
            <person name="McCarl V.P."/>
            <person name="Han X."/>
            <person name="Nelson W.C."/>
            <person name="Madupu R."/>
            <person name="Mohamoud Y."/>
            <person name="Holley T."/>
            <person name="Fedorova N."/>
            <person name="Khouri H."/>
            <person name="Bottomley S.P."/>
            <person name="Whittington R.J."/>
            <person name="Adler B."/>
            <person name="Songer J.G."/>
            <person name="Rood J.I."/>
            <person name="Paulsen I.T."/>
        </authorList>
    </citation>
    <scope>NUCLEOTIDE SEQUENCE [LARGE SCALE GENOMIC DNA]</scope>
    <source>
        <strain evidence="2 3">VCS1703A</strain>
    </source>
</reference>
<dbReference type="SUPFAM" id="SSF53474">
    <property type="entry name" value="alpha/beta-Hydrolases"/>
    <property type="match status" value="1"/>
</dbReference>
<evidence type="ECO:0000259" key="1">
    <source>
        <dbReference type="Pfam" id="PF12697"/>
    </source>
</evidence>
<dbReference type="RefSeq" id="WP_011927901.1">
    <property type="nucleotide sequence ID" value="NC_009446.1"/>
</dbReference>
<evidence type="ECO:0000313" key="3">
    <source>
        <dbReference type="Proteomes" id="UP000000248"/>
    </source>
</evidence>
<proteinExistence type="predicted"/>
<dbReference type="Proteomes" id="UP000000248">
    <property type="component" value="Chromosome"/>
</dbReference>
<organism evidence="2 3">
    <name type="scientific">Dichelobacter nodosus (strain VCS1703A)</name>
    <dbReference type="NCBI Taxonomy" id="246195"/>
    <lineage>
        <taxon>Bacteria</taxon>
        <taxon>Pseudomonadati</taxon>
        <taxon>Pseudomonadota</taxon>
        <taxon>Gammaproteobacteria</taxon>
        <taxon>Cardiobacteriales</taxon>
        <taxon>Cardiobacteriaceae</taxon>
        <taxon>Dichelobacter</taxon>
    </lineage>
</organism>